<dbReference type="Pfam" id="PF10245">
    <property type="entry name" value="MRP-S22"/>
    <property type="match status" value="1"/>
</dbReference>
<evidence type="ECO:0000313" key="2">
    <source>
        <dbReference type="Proteomes" id="UP001516400"/>
    </source>
</evidence>
<name>A0ABD2NSD8_9CUCU</name>
<accession>A0ABD2NSD8</accession>
<dbReference type="InterPro" id="IPR019374">
    <property type="entry name" value="Ribosomal_mS22"/>
</dbReference>
<reference evidence="1 2" key="1">
    <citation type="journal article" date="2021" name="BMC Biol.">
        <title>Horizontally acquired antibacterial genes associated with adaptive radiation of ladybird beetles.</title>
        <authorList>
            <person name="Li H.S."/>
            <person name="Tang X.F."/>
            <person name="Huang Y.H."/>
            <person name="Xu Z.Y."/>
            <person name="Chen M.L."/>
            <person name="Du X.Y."/>
            <person name="Qiu B.Y."/>
            <person name="Chen P.T."/>
            <person name="Zhang W."/>
            <person name="Slipinski A."/>
            <person name="Escalona H.E."/>
            <person name="Waterhouse R.M."/>
            <person name="Zwick A."/>
            <person name="Pang H."/>
        </authorList>
    </citation>
    <scope>NUCLEOTIDE SEQUENCE [LARGE SCALE GENOMIC DNA]</scope>
    <source>
        <strain evidence="1">SYSU2018</strain>
    </source>
</reference>
<gene>
    <name evidence="1" type="ORF">HHI36_004853</name>
</gene>
<comment type="caution">
    <text evidence="1">The sequence shown here is derived from an EMBL/GenBank/DDBJ whole genome shotgun (WGS) entry which is preliminary data.</text>
</comment>
<dbReference type="AlphaFoldDB" id="A0ABD2NSD8"/>
<dbReference type="Proteomes" id="UP001516400">
    <property type="component" value="Unassembled WGS sequence"/>
</dbReference>
<protein>
    <submittedName>
        <fullName evidence="1">Uncharacterized protein</fullName>
    </submittedName>
</protein>
<keyword evidence="2" id="KW-1185">Reference proteome</keyword>
<dbReference type="PANTHER" id="PTHR13071:SF4">
    <property type="entry name" value="SMALL RIBOSOMAL SUBUNIT PROTEIN MS22"/>
    <property type="match status" value="1"/>
</dbReference>
<sequence>MAVFTLFSNSLKKFKLRNNVSCANITNNFRLLGYVSKEYNENNDPATHFFDKKVQQLLFDLTRIDLKKIFHKRKIGKLKDPTYEFLTDHQLNEHLHEIRIKAIGLLQFPPAVVVRKPKVKVFSRDFALKGYGTSKFVFTDITFGLKDNERLIVTRDLDGTLQEVDWTSRDRINQVFFPRKYRQLKVPHLFKENYFEELLNRREYVFILDLACQQFEPADPEYQRVSSITYQHINNNNEFEKIRGTRHFGSMTFF</sequence>
<organism evidence="1 2">
    <name type="scientific">Cryptolaemus montrouzieri</name>
    <dbReference type="NCBI Taxonomy" id="559131"/>
    <lineage>
        <taxon>Eukaryota</taxon>
        <taxon>Metazoa</taxon>
        <taxon>Ecdysozoa</taxon>
        <taxon>Arthropoda</taxon>
        <taxon>Hexapoda</taxon>
        <taxon>Insecta</taxon>
        <taxon>Pterygota</taxon>
        <taxon>Neoptera</taxon>
        <taxon>Endopterygota</taxon>
        <taxon>Coleoptera</taxon>
        <taxon>Polyphaga</taxon>
        <taxon>Cucujiformia</taxon>
        <taxon>Coccinelloidea</taxon>
        <taxon>Coccinellidae</taxon>
        <taxon>Scymninae</taxon>
        <taxon>Scymnini</taxon>
        <taxon>Cryptolaemus</taxon>
    </lineage>
</organism>
<proteinExistence type="predicted"/>
<dbReference type="EMBL" id="JABFTP020000144">
    <property type="protein sequence ID" value="KAL3281647.1"/>
    <property type="molecule type" value="Genomic_DNA"/>
</dbReference>
<evidence type="ECO:0000313" key="1">
    <source>
        <dbReference type="EMBL" id="KAL3281647.1"/>
    </source>
</evidence>
<dbReference type="PANTHER" id="PTHR13071">
    <property type="entry name" value="MITOCHONDRIAL 28S RIBOSOMAL PROTEIN S22"/>
    <property type="match status" value="1"/>
</dbReference>